<accession>A0ABP0FH21</accession>
<comment type="caution">
    <text evidence="5">The sequence shown here is derived from an EMBL/GenBank/DDBJ whole genome shotgun (WGS) entry which is preliminary data.</text>
</comment>
<sequence>MPNQEGSSDTVDAVPITTPVSNNQTVVDEPAEDPCVYHIKWINWMNEKAPVITQNRNGPCPLLAIFNVLLLSKRVTLSSVLEMISSRQIMDYVGTLMFEDMPSDLPEPDRLNYEQNMSDAIAVFAKLQTGIDVNVQFKDVTSFECTSELAVFDILRIPLYHGWLPDPQDKDTCSITKNCSYNQLVDRIISSKESNDETVIRAGLVAEQYLTATASQLTCHGVVKILETMKDSQLAVFFRNNHFATLYKKQNELFTLVTDQGFLTKHNIVWETLSSVQGDTEFTDGNFLSTPLETPISSPDQNLSPEQQMEHDLQVALSLQDEGSSSTSPAHTSSCMSESTEEADRKLAQRLQEQYDQQAAAAVHSQGERVDHVHLRNPRSEQRQSDSKCVIL</sequence>
<evidence type="ECO:0000313" key="6">
    <source>
        <dbReference type="Proteomes" id="UP001642483"/>
    </source>
</evidence>
<comment type="function">
    <text evidence="2">Hydrolase that can specifically remove 'Lys-48'-linked conjugated ubiquitin from proteins. Has exodeubiquitinase activity and has a preference for long polyubiquitin chains. May play a regulatory role at the level of protein turnover.</text>
</comment>
<keyword evidence="2" id="KW-0645">Protease</keyword>
<dbReference type="Proteomes" id="UP001642483">
    <property type="component" value="Unassembled WGS sequence"/>
</dbReference>
<gene>
    <name evidence="5" type="ORF">CVLEPA_LOCUS7957</name>
</gene>
<feature type="domain" description="MINDY deubiquitinase" evidence="4">
    <location>
        <begin position="36"/>
        <end position="287"/>
    </location>
</feature>
<dbReference type="PANTHER" id="PTHR18063:SF6">
    <property type="entry name" value="UBIQUITIN CARBOXYL-TERMINAL HYDROLASE"/>
    <property type="match status" value="1"/>
</dbReference>
<name>A0ABP0FH21_CLALP</name>
<comment type="catalytic activity">
    <reaction evidence="2">
        <text>Thiol-dependent hydrolysis of ester, thioester, amide, peptide and isopeptide bonds formed by the C-terminal Gly of ubiquitin (a 76-residue protein attached to proteins as an intracellular targeting signal).</text>
        <dbReference type="EC" id="3.4.19.12"/>
    </reaction>
</comment>
<keyword evidence="6" id="KW-1185">Reference proteome</keyword>
<proteinExistence type="inferred from homology"/>
<protein>
    <recommendedName>
        <fullName evidence="2">Ubiquitin carboxyl-terminal hydrolase</fullName>
        <ecNumber evidence="2">3.4.19.12</ecNumber>
    </recommendedName>
</protein>
<keyword evidence="2" id="KW-0833">Ubl conjugation pathway</keyword>
<evidence type="ECO:0000259" key="4">
    <source>
        <dbReference type="Pfam" id="PF04424"/>
    </source>
</evidence>
<evidence type="ECO:0000256" key="2">
    <source>
        <dbReference type="RuleBase" id="RU367139"/>
    </source>
</evidence>
<dbReference type="EC" id="3.4.19.12" evidence="2"/>
<feature type="region of interest" description="Disordered" evidence="3">
    <location>
        <begin position="1"/>
        <end position="25"/>
    </location>
</feature>
<feature type="compositionally biased region" description="Low complexity" evidence="3">
    <location>
        <begin position="324"/>
        <end position="337"/>
    </location>
</feature>
<comment type="similarity">
    <text evidence="1 2">Belongs to the MINDY deubiquitinase family. FAM63 subfamily.</text>
</comment>
<evidence type="ECO:0000256" key="3">
    <source>
        <dbReference type="SAM" id="MobiDB-lite"/>
    </source>
</evidence>
<dbReference type="EMBL" id="CAWYQH010000046">
    <property type="protein sequence ID" value="CAK8677991.1"/>
    <property type="molecule type" value="Genomic_DNA"/>
</dbReference>
<feature type="compositionally biased region" description="Polar residues" evidence="3">
    <location>
        <begin position="286"/>
        <end position="307"/>
    </location>
</feature>
<evidence type="ECO:0000256" key="1">
    <source>
        <dbReference type="ARBA" id="ARBA00006616"/>
    </source>
</evidence>
<feature type="compositionally biased region" description="Basic and acidic residues" evidence="3">
    <location>
        <begin position="366"/>
        <end position="386"/>
    </location>
</feature>
<reference evidence="5 6" key="1">
    <citation type="submission" date="2024-02" db="EMBL/GenBank/DDBJ databases">
        <authorList>
            <person name="Daric V."/>
            <person name="Darras S."/>
        </authorList>
    </citation>
    <scope>NUCLEOTIDE SEQUENCE [LARGE SCALE GENOMIC DNA]</scope>
</reference>
<dbReference type="InterPro" id="IPR007518">
    <property type="entry name" value="MINDY"/>
</dbReference>
<feature type="compositionally biased region" description="Polar residues" evidence="3">
    <location>
        <begin position="1"/>
        <end position="10"/>
    </location>
</feature>
<evidence type="ECO:0000313" key="5">
    <source>
        <dbReference type="EMBL" id="CAK8677991.1"/>
    </source>
</evidence>
<dbReference type="PANTHER" id="PTHR18063">
    <property type="entry name" value="NF-E2 INDUCIBLE PROTEIN"/>
    <property type="match status" value="1"/>
</dbReference>
<dbReference type="Pfam" id="PF04424">
    <property type="entry name" value="MINDY_DUB"/>
    <property type="match status" value="1"/>
</dbReference>
<keyword evidence="2" id="KW-0788">Thiol protease</keyword>
<organism evidence="5 6">
    <name type="scientific">Clavelina lepadiformis</name>
    <name type="common">Light-bulb sea squirt</name>
    <name type="synonym">Ascidia lepadiformis</name>
    <dbReference type="NCBI Taxonomy" id="159417"/>
    <lineage>
        <taxon>Eukaryota</taxon>
        <taxon>Metazoa</taxon>
        <taxon>Chordata</taxon>
        <taxon>Tunicata</taxon>
        <taxon>Ascidiacea</taxon>
        <taxon>Aplousobranchia</taxon>
        <taxon>Clavelinidae</taxon>
        <taxon>Clavelina</taxon>
    </lineage>
</organism>
<keyword evidence="2" id="KW-0378">Hydrolase</keyword>
<dbReference type="InterPro" id="IPR033979">
    <property type="entry name" value="MINDY_domain"/>
</dbReference>
<feature type="region of interest" description="Disordered" evidence="3">
    <location>
        <begin position="284"/>
        <end position="392"/>
    </location>
</feature>